<dbReference type="OrthoDB" id="9803749at2"/>
<organism evidence="3 4">
    <name type="scientific">Advenella kashmirensis W13003</name>
    <dbReference type="NCBI Taxonomy" id="1424334"/>
    <lineage>
        <taxon>Bacteria</taxon>
        <taxon>Pseudomonadati</taxon>
        <taxon>Pseudomonadota</taxon>
        <taxon>Betaproteobacteria</taxon>
        <taxon>Burkholderiales</taxon>
        <taxon>Alcaligenaceae</taxon>
    </lineage>
</organism>
<protein>
    <submittedName>
        <fullName evidence="3">Arsenate reductase</fullName>
    </submittedName>
</protein>
<keyword evidence="4" id="KW-1185">Reference proteome</keyword>
<dbReference type="Gene3D" id="3.40.30.10">
    <property type="entry name" value="Glutaredoxin"/>
    <property type="match status" value="1"/>
</dbReference>
<accession>V8QM01</accession>
<gene>
    <name evidence="3" type="ORF">W822_21455</name>
</gene>
<proteinExistence type="inferred from homology"/>
<dbReference type="PROSITE" id="PS51353">
    <property type="entry name" value="ARSC"/>
    <property type="match status" value="1"/>
</dbReference>
<evidence type="ECO:0000313" key="4">
    <source>
        <dbReference type="Proteomes" id="UP000018733"/>
    </source>
</evidence>
<dbReference type="PANTHER" id="PTHR30041:SF8">
    <property type="entry name" value="PROTEIN YFFB"/>
    <property type="match status" value="1"/>
</dbReference>
<evidence type="ECO:0000256" key="2">
    <source>
        <dbReference type="PROSITE-ProRule" id="PRU01282"/>
    </source>
</evidence>
<evidence type="ECO:0000256" key="1">
    <source>
        <dbReference type="ARBA" id="ARBA00007198"/>
    </source>
</evidence>
<dbReference type="STRING" id="1424334.W822_21455"/>
<dbReference type="EMBL" id="AYXT01000014">
    <property type="protein sequence ID" value="ETF00340.1"/>
    <property type="molecule type" value="Genomic_DNA"/>
</dbReference>
<comment type="similarity">
    <text evidence="1 2">Belongs to the ArsC family.</text>
</comment>
<reference evidence="3 4" key="1">
    <citation type="journal article" date="2014" name="Genome Announc.">
        <title>Draft Genome Sequence of Advenella kashmirensis Strain W13003, a Polycyclic Aromatic Hydrocarbon-Degrading Bacterium.</title>
        <authorList>
            <person name="Wang X."/>
            <person name="Jin D."/>
            <person name="Zhou L."/>
            <person name="Wu L."/>
            <person name="An W."/>
            <person name="Zhao L."/>
        </authorList>
    </citation>
    <scope>NUCLEOTIDE SEQUENCE [LARGE SCALE GENOMIC DNA]</scope>
    <source>
        <strain evidence="3 4">W13003</strain>
    </source>
</reference>
<dbReference type="InterPro" id="IPR036249">
    <property type="entry name" value="Thioredoxin-like_sf"/>
</dbReference>
<dbReference type="eggNOG" id="COG1393">
    <property type="taxonomic scope" value="Bacteria"/>
</dbReference>
<sequence length="118" mass="13006">MSVIRQYGLKRCSTCVKARKWLQEQGATVEFTDYRDEPVSAALLQAWAEAAGGAQNMINRSSQTWRGLPEDRKSPATEAQWLALAGEFPTLVKRPVTMFADGAITFGFAEKTLAAHLS</sequence>
<name>V8QM01_9BURK</name>
<dbReference type="InterPro" id="IPR006660">
    <property type="entry name" value="Arsenate_reductase-like"/>
</dbReference>
<dbReference type="PANTHER" id="PTHR30041">
    <property type="entry name" value="ARSENATE REDUCTASE"/>
    <property type="match status" value="1"/>
</dbReference>
<dbReference type="AlphaFoldDB" id="V8QM01"/>
<dbReference type="PATRIC" id="fig|1424334.3.peg.4299"/>
<dbReference type="HOGENOM" id="CLU_116644_2_1_4"/>
<dbReference type="SUPFAM" id="SSF52833">
    <property type="entry name" value="Thioredoxin-like"/>
    <property type="match status" value="1"/>
</dbReference>
<dbReference type="RefSeq" id="WP_024007204.1">
    <property type="nucleotide sequence ID" value="NZ_KI650983.1"/>
</dbReference>
<comment type="caution">
    <text evidence="3">The sequence shown here is derived from an EMBL/GenBank/DDBJ whole genome shotgun (WGS) entry which is preliminary data.</text>
</comment>
<evidence type="ECO:0000313" key="3">
    <source>
        <dbReference type="EMBL" id="ETF00340.1"/>
    </source>
</evidence>
<dbReference type="Proteomes" id="UP000018733">
    <property type="component" value="Unassembled WGS sequence"/>
</dbReference>
<dbReference type="Pfam" id="PF03960">
    <property type="entry name" value="ArsC"/>
    <property type="match status" value="1"/>
</dbReference>